<evidence type="ECO:0000256" key="2">
    <source>
        <dbReference type="SAM" id="SignalP"/>
    </source>
</evidence>
<feature type="region of interest" description="Disordered" evidence="1">
    <location>
        <begin position="88"/>
        <end position="118"/>
    </location>
</feature>
<name>A0A4D6KS22_VIGUN</name>
<dbReference type="Proteomes" id="UP000501690">
    <property type="component" value="Linkage Group LG1"/>
</dbReference>
<evidence type="ECO:0000256" key="1">
    <source>
        <dbReference type="SAM" id="MobiDB-lite"/>
    </source>
</evidence>
<keyword evidence="4" id="KW-1185">Reference proteome</keyword>
<dbReference type="EMBL" id="CP039345">
    <property type="protein sequence ID" value="QCD79500.1"/>
    <property type="molecule type" value="Genomic_DNA"/>
</dbReference>
<organism evidence="3 4">
    <name type="scientific">Vigna unguiculata</name>
    <name type="common">Cowpea</name>
    <dbReference type="NCBI Taxonomy" id="3917"/>
    <lineage>
        <taxon>Eukaryota</taxon>
        <taxon>Viridiplantae</taxon>
        <taxon>Streptophyta</taxon>
        <taxon>Embryophyta</taxon>
        <taxon>Tracheophyta</taxon>
        <taxon>Spermatophyta</taxon>
        <taxon>Magnoliopsida</taxon>
        <taxon>eudicotyledons</taxon>
        <taxon>Gunneridae</taxon>
        <taxon>Pentapetalae</taxon>
        <taxon>rosids</taxon>
        <taxon>fabids</taxon>
        <taxon>Fabales</taxon>
        <taxon>Fabaceae</taxon>
        <taxon>Papilionoideae</taxon>
        <taxon>50 kb inversion clade</taxon>
        <taxon>NPAAA clade</taxon>
        <taxon>indigoferoid/millettioid clade</taxon>
        <taxon>Phaseoleae</taxon>
        <taxon>Vigna</taxon>
    </lineage>
</organism>
<feature type="chain" id="PRO_5020031469" evidence="2">
    <location>
        <begin position="17"/>
        <end position="133"/>
    </location>
</feature>
<dbReference type="AlphaFoldDB" id="A0A4D6KS22"/>
<protein>
    <submittedName>
        <fullName evidence="3">Uncharacterized protein</fullName>
    </submittedName>
</protein>
<feature type="compositionally biased region" description="Low complexity" evidence="1">
    <location>
        <begin position="91"/>
        <end position="104"/>
    </location>
</feature>
<reference evidence="3 4" key="1">
    <citation type="submission" date="2019-04" db="EMBL/GenBank/DDBJ databases">
        <title>An improved genome assembly and genetic linkage map for asparagus bean, Vigna unguiculata ssp. sesquipedialis.</title>
        <authorList>
            <person name="Xia Q."/>
            <person name="Zhang R."/>
            <person name="Dong Y."/>
        </authorList>
    </citation>
    <scope>NUCLEOTIDE SEQUENCE [LARGE SCALE GENOMIC DNA]</scope>
    <source>
        <tissue evidence="3">Leaf</tissue>
    </source>
</reference>
<gene>
    <name evidence="3" type="ORF">DEO72_LG1g3142</name>
</gene>
<keyword evidence="2" id="KW-0732">Signal</keyword>
<accession>A0A4D6KS22</accession>
<evidence type="ECO:0000313" key="4">
    <source>
        <dbReference type="Proteomes" id="UP000501690"/>
    </source>
</evidence>
<sequence>MVWLALLLGCENVSVARLVGTGQGCTRALAQAKTLVLSEAPSRLGERRSPKRVRVRALACCSCFSPGEELHLWARGCLAQARRARLSEPYESLPVSPSRSRLSESPPPERGHSSRLSEDSWLERDSLRVALFS</sequence>
<feature type="compositionally biased region" description="Basic and acidic residues" evidence="1">
    <location>
        <begin position="107"/>
        <end position="118"/>
    </location>
</feature>
<proteinExistence type="predicted"/>
<feature type="signal peptide" evidence="2">
    <location>
        <begin position="1"/>
        <end position="16"/>
    </location>
</feature>
<evidence type="ECO:0000313" key="3">
    <source>
        <dbReference type="EMBL" id="QCD79500.1"/>
    </source>
</evidence>